<reference evidence="5" key="1">
    <citation type="submission" date="2020-12" db="EMBL/GenBank/DDBJ databases">
        <title>Metabolic potential, ecology and presence of endohyphal bacteria is reflected in genomic diversity of Mucoromycotina.</title>
        <authorList>
            <person name="Muszewska A."/>
            <person name="Okrasinska A."/>
            <person name="Steczkiewicz K."/>
            <person name="Drgas O."/>
            <person name="Orlowska M."/>
            <person name="Perlinska-Lenart U."/>
            <person name="Aleksandrzak-Piekarczyk T."/>
            <person name="Szatraj K."/>
            <person name="Zielenkiewicz U."/>
            <person name="Pilsyk S."/>
            <person name="Malc E."/>
            <person name="Mieczkowski P."/>
            <person name="Kruszewska J.S."/>
            <person name="Biernat P."/>
            <person name="Pawlowska J."/>
        </authorList>
    </citation>
    <scope>NUCLEOTIDE SEQUENCE</scope>
    <source>
        <strain evidence="5">WA0000017839</strain>
    </source>
</reference>
<gene>
    <name evidence="5" type="ORF">INT47_007337</name>
</gene>
<evidence type="ECO:0000259" key="4">
    <source>
        <dbReference type="PROSITE" id="PS50157"/>
    </source>
</evidence>
<evidence type="ECO:0000256" key="3">
    <source>
        <dbReference type="SAM" id="Phobius"/>
    </source>
</evidence>
<sequence length="164" mass="18064">MADVPNVPAGNEERPIIGGGAADQTGEEERGRGRRGRGVTATPATCQSCNRTFDTQAGLAIHRRRASACNPANQPARISAISVLTVATVWFLYALYGITRGISYGLLGIYFFSNCTPVKFHSSLAVLVFGIFETFGLSPLYRASARYNRFSRWFREAYRSFLQI</sequence>
<evidence type="ECO:0000313" key="6">
    <source>
        <dbReference type="Proteomes" id="UP000603453"/>
    </source>
</evidence>
<feature type="transmembrane region" description="Helical" evidence="3">
    <location>
        <begin position="78"/>
        <end position="98"/>
    </location>
</feature>
<keyword evidence="1" id="KW-0863">Zinc-finger</keyword>
<dbReference type="Proteomes" id="UP000603453">
    <property type="component" value="Unassembled WGS sequence"/>
</dbReference>
<keyword evidence="1" id="KW-0862">Zinc</keyword>
<feature type="region of interest" description="Disordered" evidence="2">
    <location>
        <begin position="1"/>
        <end position="41"/>
    </location>
</feature>
<dbReference type="EMBL" id="JAEPRD010000031">
    <property type="protein sequence ID" value="KAG2206323.1"/>
    <property type="molecule type" value="Genomic_DNA"/>
</dbReference>
<accession>A0A8H7RAT2</accession>
<evidence type="ECO:0000313" key="5">
    <source>
        <dbReference type="EMBL" id="KAG2206323.1"/>
    </source>
</evidence>
<keyword evidence="6" id="KW-1185">Reference proteome</keyword>
<feature type="transmembrane region" description="Helical" evidence="3">
    <location>
        <begin position="118"/>
        <end position="141"/>
    </location>
</feature>
<protein>
    <recommendedName>
        <fullName evidence="4">C2H2-type domain-containing protein</fullName>
    </recommendedName>
</protein>
<name>A0A8H7RAT2_9FUNG</name>
<dbReference type="InterPro" id="IPR013087">
    <property type="entry name" value="Znf_C2H2_type"/>
</dbReference>
<organism evidence="5 6">
    <name type="scientific">Mucor saturninus</name>
    <dbReference type="NCBI Taxonomy" id="64648"/>
    <lineage>
        <taxon>Eukaryota</taxon>
        <taxon>Fungi</taxon>
        <taxon>Fungi incertae sedis</taxon>
        <taxon>Mucoromycota</taxon>
        <taxon>Mucoromycotina</taxon>
        <taxon>Mucoromycetes</taxon>
        <taxon>Mucorales</taxon>
        <taxon>Mucorineae</taxon>
        <taxon>Mucoraceae</taxon>
        <taxon>Mucor</taxon>
    </lineage>
</organism>
<dbReference type="PROSITE" id="PS50157">
    <property type="entry name" value="ZINC_FINGER_C2H2_2"/>
    <property type="match status" value="1"/>
</dbReference>
<keyword evidence="3" id="KW-0812">Transmembrane</keyword>
<dbReference type="GO" id="GO:0008270">
    <property type="term" value="F:zinc ion binding"/>
    <property type="evidence" value="ECO:0007669"/>
    <property type="project" value="UniProtKB-KW"/>
</dbReference>
<keyword evidence="1" id="KW-0479">Metal-binding</keyword>
<feature type="domain" description="C2H2-type" evidence="4">
    <location>
        <begin position="44"/>
        <end position="71"/>
    </location>
</feature>
<comment type="caution">
    <text evidence="5">The sequence shown here is derived from an EMBL/GenBank/DDBJ whole genome shotgun (WGS) entry which is preliminary data.</text>
</comment>
<keyword evidence="3" id="KW-0472">Membrane</keyword>
<proteinExistence type="predicted"/>
<keyword evidence="3" id="KW-1133">Transmembrane helix</keyword>
<evidence type="ECO:0000256" key="2">
    <source>
        <dbReference type="SAM" id="MobiDB-lite"/>
    </source>
</evidence>
<evidence type="ECO:0000256" key="1">
    <source>
        <dbReference type="PROSITE-ProRule" id="PRU00042"/>
    </source>
</evidence>
<dbReference type="AlphaFoldDB" id="A0A8H7RAT2"/>